<dbReference type="InterPro" id="IPR013783">
    <property type="entry name" value="Ig-like_fold"/>
</dbReference>
<name>X1IX89_9ZZZZ</name>
<proteinExistence type="predicted"/>
<feature type="region of interest" description="Disordered" evidence="1">
    <location>
        <begin position="1"/>
        <end position="23"/>
    </location>
</feature>
<evidence type="ECO:0008006" key="3">
    <source>
        <dbReference type="Google" id="ProtNLM"/>
    </source>
</evidence>
<dbReference type="AlphaFoldDB" id="X1IX89"/>
<dbReference type="SUPFAM" id="SSF49373">
    <property type="entry name" value="Invasin/intimin cell-adhesion fragments"/>
    <property type="match status" value="1"/>
</dbReference>
<sequence>GAFTHAEATVTVVDNENAPVPSATVYGHWENATSDSDSGPTDGNGQVTLQSDTVKKAPSGIMFTFVVDDITKDGWIYDPNANVENSDSITVP</sequence>
<feature type="non-terminal residue" evidence="2">
    <location>
        <position position="1"/>
    </location>
</feature>
<gene>
    <name evidence="2" type="ORF">S03H2_63718</name>
</gene>
<organism evidence="2">
    <name type="scientific">marine sediment metagenome</name>
    <dbReference type="NCBI Taxonomy" id="412755"/>
    <lineage>
        <taxon>unclassified sequences</taxon>
        <taxon>metagenomes</taxon>
        <taxon>ecological metagenomes</taxon>
    </lineage>
</organism>
<accession>X1IX89</accession>
<comment type="caution">
    <text evidence="2">The sequence shown here is derived from an EMBL/GenBank/DDBJ whole genome shotgun (WGS) entry which is preliminary data.</text>
</comment>
<feature type="compositionally biased region" description="Polar residues" evidence="1">
    <location>
        <begin position="31"/>
        <end position="48"/>
    </location>
</feature>
<reference evidence="2" key="1">
    <citation type="journal article" date="2014" name="Front. Microbiol.">
        <title>High frequency of phylogenetically diverse reductive dehalogenase-homologous genes in deep subseafloor sedimentary metagenomes.</title>
        <authorList>
            <person name="Kawai M."/>
            <person name="Futagami T."/>
            <person name="Toyoda A."/>
            <person name="Takaki Y."/>
            <person name="Nishi S."/>
            <person name="Hori S."/>
            <person name="Arai W."/>
            <person name="Tsubouchi T."/>
            <person name="Morono Y."/>
            <person name="Uchiyama I."/>
            <person name="Ito T."/>
            <person name="Fujiyama A."/>
            <person name="Inagaki F."/>
            <person name="Takami H."/>
        </authorList>
    </citation>
    <scope>NUCLEOTIDE SEQUENCE</scope>
    <source>
        <strain evidence="2">Expedition CK06-06</strain>
    </source>
</reference>
<dbReference type="Gene3D" id="2.60.40.10">
    <property type="entry name" value="Immunoglobulins"/>
    <property type="match status" value="1"/>
</dbReference>
<dbReference type="EMBL" id="BARU01041312">
    <property type="protein sequence ID" value="GAH87051.1"/>
    <property type="molecule type" value="Genomic_DNA"/>
</dbReference>
<protein>
    <recommendedName>
        <fullName evidence="3">Big-1 domain-containing protein</fullName>
    </recommendedName>
</protein>
<dbReference type="InterPro" id="IPR008964">
    <property type="entry name" value="Invasin/intimin_cell_adhesion"/>
</dbReference>
<evidence type="ECO:0000256" key="1">
    <source>
        <dbReference type="SAM" id="MobiDB-lite"/>
    </source>
</evidence>
<evidence type="ECO:0000313" key="2">
    <source>
        <dbReference type="EMBL" id="GAH87051.1"/>
    </source>
</evidence>
<feature type="region of interest" description="Disordered" evidence="1">
    <location>
        <begin position="29"/>
        <end position="48"/>
    </location>
</feature>